<keyword evidence="1" id="KW-1133">Transmembrane helix</keyword>
<evidence type="ECO:0000313" key="2">
    <source>
        <dbReference type="EMBL" id="GGG55886.1"/>
    </source>
</evidence>
<dbReference type="AlphaFoldDB" id="A0A917GT68"/>
<name>A0A917GT68_9FLAO</name>
<proteinExistence type="predicted"/>
<reference evidence="2" key="2">
    <citation type="submission" date="2020-09" db="EMBL/GenBank/DDBJ databases">
        <authorList>
            <person name="Sun Q."/>
            <person name="Zhou Y."/>
        </authorList>
    </citation>
    <scope>NUCLEOTIDE SEQUENCE</scope>
    <source>
        <strain evidence="2">CGMCC 1.12751</strain>
    </source>
</reference>
<sequence length="244" mass="28441">MEKPTFAKASSGSKTSKYFKYAIGEIILVVIGILIALQINNWNENRINNIKLKSYLTEIIKDLKNDTLSVNNSINLAKRRIKTTKSFLALTDYNALTIDSLEKSLETFYSEVPFSTSTFKKIESSGITNFGKYEDLIERFKIYYTFIIPNIKGFEGTQNRAVDIEDNYWRYNQNIYEFSYEGDLASYQNKEEARKQLIQLLQSPTARNILKIDYRRNIRNMERLNRLNGQVMQLIEATETELND</sequence>
<dbReference type="InterPro" id="IPR045749">
    <property type="entry name" value="DUF6090"/>
</dbReference>
<evidence type="ECO:0000313" key="3">
    <source>
        <dbReference type="Proteomes" id="UP000625976"/>
    </source>
</evidence>
<protein>
    <submittedName>
        <fullName evidence="2">Uncharacterized protein</fullName>
    </submittedName>
</protein>
<dbReference type="Pfam" id="PF19578">
    <property type="entry name" value="DUF6090"/>
    <property type="match status" value="1"/>
</dbReference>
<evidence type="ECO:0000256" key="1">
    <source>
        <dbReference type="SAM" id="Phobius"/>
    </source>
</evidence>
<feature type="transmembrane region" description="Helical" evidence="1">
    <location>
        <begin position="21"/>
        <end position="39"/>
    </location>
</feature>
<organism evidence="2 3">
    <name type="scientific">Bizionia arctica</name>
    <dbReference type="NCBI Taxonomy" id="1495645"/>
    <lineage>
        <taxon>Bacteria</taxon>
        <taxon>Pseudomonadati</taxon>
        <taxon>Bacteroidota</taxon>
        <taxon>Flavobacteriia</taxon>
        <taxon>Flavobacteriales</taxon>
        <taxon>Flavobacteriaceae</taxon>
        <taxon>Bizionia</taxon>
    </lineage>
</organism>
<gene>
    <name evidence="2" type="ORF">GCM10010976_28420</name>
</gene>
<keyword evidence="1" id="KW-0472">Membrane</keyword>
<reference evidence="2" key="1">
    <citation type="journal article" date="2014" name="Int. J. Syst. Evol. Microbiol.">
        <title>Complete genome sequence of Corynebacterium casei LMG S-19264T (=DSM 44701T), isolated from a smear-ripened cheese.</title>
        <authorList>
            <consortium name="US DOE Joint Genome Institute (JGI-PGF)"/>
            <person name="Walter F."/>
            <person name="Albersmeier A."/>
            <person name="Kalinowski J."/>
            <person name="Ruckert C."/>
        </authorList>
    </citation>
    <scope>NUCLEOTIDE SEQUENCE</scope>
    <source>
        <strain evidence="2">CGMCC 1.12751</strain>
    </source>
</reference>
<keyword evidence="1" id="KW-0812">Transmembrane</keyword>
<keyword evidence="3" id="KW-1185">Reference proteome</keyword>
<dbReference type="RefSeq" id="WP_188466005.1">
    <property type="nucleotide sequence ID" value="NZ_BMFQ01000003.1"/>
</dbReference>
<dbReference type="Proteomes" id="UP000625976">
    <property type="component" value="Unassembled WGS sequence"/>
</dbReference>
<dbReference type="EMBL" id="BMFQ01000003">
    <property type="protein sequence ID" value="GGG55886.1"/>
    <property type="molecule type" value="Genomic_DNA"/>
</dbReference>
<comment type="caution">
    <text evidence="2">The sequence shown here is derived from an EMBL/GenBank/DDBJ whole genome shotgun (WGS) entry which is preliminary data.</text>
</comment>
<accession>A0A917GT68</accession>